<dbReference type="EMBL" id="JRTT01000012">
    <property type="protein sequence ID" value="KHD77173.1"/>
    <property type="molecule type" value="Genomic_DNA"/>
</dbReference>
<organism evidence="3 4">
    <name type="scientific">Actinoplanes utahensis</name>
    <dbReference type="NCBI Taxonomy" id="1869"/>
    <lineage>
        <taxon>Bacteria</taxon>
        <taxon>Bacillati</taxon>
        <taxon>Actinomycetota</taxon>
        <taxon>Actinomycetes</taxon>
        <taxon>Micromonosporales</taxon>
        <taxon>Micromonosporaceae</taxon>
        <taxon>Actinoplanes</taxon>
    </lineage>
</organism>
<feature type="transmembrane region" description="Helical" evidence="2">
    <location>
        <begin position="166"/>
        <end position="189"/>
    </location>
</feature>
<feature type="region of interest" description="Disordered" evidence="1">
    <location>
        <begin position="1"/>
        <end position="22"/>
    </location>
</feature>
<dbReference type="STRING" id="1869.MB27_11990"/>
<evidence type="ECO:0000313" key="3">
    <source>
        <dbReference type="EMBL" id="KHD77173.1"/>
    </source>
</evidence>
<feature type="transmembrane region" description="Helical" evidence="2">
    <location>
        <begin position="61"/>
        <end position="86"/>
    </location>
</feature>
<feature type="transmembrane region" description="Helical" evidence="2">
    <location>
        <begin position="35"/>
        <end position="55"/>
    </location>
</feature>
<sequence>MRNGGLRGGERGQQSGVDDGSGLDIRRRAERRMRLMVALVVGSAIVAVLAGFLTASGEVSAGVVALVTGAVVVGVAIPAGWGFWLVKRRTGAAVSPLWGASRQVRARVIRAIRTGEELPPGERELAVAEATRLHRLGWAPVAGFGIAGLLFAAQVVLRAADRDPAWQILSVALAASCFTLLAAHHLYFYRRSRRYLRLFG</sequence>
<keyword evidence="4" id="KW-1185">Reference proteome</keyword>
<protein>
    <submittedName>
        <fullName evidence="3">Uncharacterized protein</fullName>
    </submittedName>
</protein>
<comment type="caution">
    <text evidence="3">The sequence shown here is derived from an EMBL/GenBank/DDBJ whole genome shotgun (WGS) entry which is preliminary data.</text>
</comment>
<dbReference type="AlphaFoldDB" id="A0A0A6UQ54"/>
<feature type="transmembrane region" description="Helical" evidence="2">
    <location>
        <begin position="141"/>
        <end position="160"/>
    </location>
</feature>
<dbReference type="RefSeq" id="WP_043524419.1">
    <property type="nucleotide sequence ID" value="NZ_BAABKU010000016.1"/>
</dbReference>
<gene>
    <name evidence="3" type="ORF">MB27_11990</name>
</gene>
<evidence type="ECO:0000256" key="2">
    <source>
        <dbReference type="SAM" id="Phobius"/>
    </source>
</evidence>
<keyword evidence="2" id="KW-0472">Membrane</keyword>
<name>A0A0A6UQ54_ACTUT</name>
<accession>A0A0A6UQ54</accession>
<proteinExistence type="predicted"/>
<evidence type="ECO:0000256" key="1">
    <source>
        <dbReference type="SAM" id="MobiDB-lite"/>
    </source>
</evidence>
<keyword evidence="2" id="KW-0812">Transmembrane</keyword>
<keyword evidence="2" id="KW-1133">Transmembrane helix</keyword>
<reference evidence="3 4" key="1">
    <citation type="submission" date="2014-10" db="EMBL/GenBank/DDBJ databases">
        <title>Draft genome sequence of Actinoplanes utahensis NRRL 12052.</title>
        <authorList>
            <person name="Velasco-Bucheli B."/>
            <person name="del Cerro C."/>
            <person name="Hormigo D."/>
            <person name="Garcia J.L."/>
            <person name="Acebal C."/>
            <person name="Arroyo M."/>
            <person name="de la Mata I."/>
        </authorList>
    </citation>
    <scope>NUCLEOTIDE SEQUENCE [LARGE SCALE GENOMIC DNA]</scope>
    <source>
        <strain evidence="3 4">NRRL 12052</strain>
    </source>
</reference>
<evidence type="ECO:0000313" key="4">
    <source>
        <dbReference type="Proteomes" id="UP000054537"/>
    </source>
</evidence>
<dbReference type="Proteomes" id="UP000054537">
    <property type="component" value="Unassembled WGS sequence"/>
</dbReference>